<gene>
    <name evidence="2" type="ORF">V6x_28490</name>
</gene>
<organism evidence="2 3">
    <name type="scientific">Gimesia chilikensis</name>
    <dbReference type="NCBI Taxonomy" id="2605989"/>
    <lineage>
        <taxon>Bacteria</taxon>
        <taxon>Pseudomonadati</taxon>
        <taxon>Planctomycetota</taxon>
        <taxon>Planctomycetia</taxon>
        <taxon>Planctomycetales</taxon>
        <taxon>Planctomycetaceae</taxon>
        <taxon>Gimesia</taxon>
    </lineage>
</organism>
<reference evidence="2 3" key="1">
    <citation type="submission" date="2019-02" db="EMBL/GenBank/DDBJ databases">
        <title>Deep-cultivation of Planctomycetes and their phenomic and genomic characterization uncovers novel biology.</title>
        <authorList>
            <person name="Wiegand S."/>
            <person name="Jogler M."/>
            <person name="Boedeker C."/>
            <person name="Pinto D."/>
            <person name="Vollmers J."/>
            <person name="Rivas-Marin E."/>
            <person name="Kohn T."/>
            <person name="Peeters S.H."/>
            <person name="Heuer A."/>
            <person name="Rast P."/>
            <person name="Oberbeckmann S."/>
            <person name="Bunk B."/>
            <person name="Jeske O."/>
            <person name="Meyerdierks A."/>
            <person name="Storesund J.E."/>
            <person name="Kallscheuer N."/>
            <person name="Luecker S."/>
            <person name="Lage O.M."/>
            <person name="Pohl T."/>
            <person name="Merkel B.J."/>
            <person name="Hornburger P."/>
            <person name="Mueller R.-W."/>
            <person name="Bruemmer F."/>
            <person name="Labrenz M."/>
            <person name="Spormann A.M."/>
            <person name="Op den Camp H."/>
            <person name="Overmann J."/>
            <person name="Amann R."/>
            <person name="Jetten M.S.M."/>
            <person name="Mascher T."/>
            <person name="Medema M.H."/>
            <person name="Devos D.P."/>
            <person name="Kaster A.-K."/>
            <person name="Ovreas L."/>
            <person name="Rohde M."/>
            <person name="Galperin M.Y."/>
            <person name="Jogler C."/>
        </authorList>
    </citation>
    <scope>NUCLEOTIDE SEQUENCE [LARGE SCALE GENOMIC DNA]</scope>
    <source>
        <strain evidence="2 3">V6</strain>
    </source>
</reference>
<proteinExistence type="predicted"/>
<evidence type="ECO:0000259" key="1">
    <source>
        <dbReference type="Pfam" id="PF10124"/>
    </source>
</evidence>
<dbReference type="AlphaFoldDB" id="A0A517WD45"/>
<dbReference type="EMBL" id="CP036347">
    <property type="protein sequence ID" value="QDU03137.1"/>
    <property type="molecule type" value="Genomic_DNA"/>
</dbReference>
<name>A0A517WD45_9PLAN</name>
<evidence type="ECO:0000313" key="3">
    <source>
        <dbReference type="Proteomes" id="UP000320722"/>
    </source>
</evidence>
<evidence type="ECO:0000313" key="2">
    <source>
        <dbReference type="EMBL" id="QDU03137.1"/>
    </source>
</evidence>
<feature type="domain" description="Bacteriophage Mu GpT" evidence="1">
    <location>
        <begin position="31"/>
        <end position="156"/>
    </location>
</feature>
<sequence>MAKQPRGGTGQLSERGIMAYFFQVLETPTDQSWIERVSRYVESDQEIEVYRDLGQVPRMKVFQGSKDVEQLKKYELEIRNEEFDVTIGIPTRDIRRDKTGLIEERVNDLYDASITHWTDLGSGLIVNGHLADCYDGKKYFAADHQSGKSPVQSNLLTYTDYSELSIVLKTNPTALEFANALMKVIQHFFTLKDDQNQPANERAKEFVVQVPINMMAAAQAAVSAAFYAVPGGGQVDNLFKNAKFKVEIEPNARLTFDDSFVVMRADSRAKALIRQEEIEPEPKILGAGSDHEFKNKEWLFSVESTRGIGYGAWHQAIKATFRTTP</sequence>
<dbReference type="Proteomes" id="UP000320722">
    <property type="component" value="Chromosome"/>
</dbReference>
<dbReference type="Pfam" id="PF10124">
    <property type="entry name" value="Mu-like_gpT"/>
    <property type="match status" value="1"/>
</dbReference>
<dbReference type="InterPro" id="IPR018774">
    <property type="entry name" value="Phage_Mu_GpT"/>
</dbReference>
<protein>
    <submittedName>
        <fullName evidence="2">Mu-like prophage major head subunit gpT</fullName>
    </submittedName>
</protein>
<accession>A0A517WD45</accession>